<protein>
    <submittedName>
        <fullName evidence="1">Uncharacterized protein</fullName>
    </submittedName>
</protein>
<proteinExistence type="predicted"/>
<comment type="caution">
    <text evidence="1">The sequence shown here is derived from an EMBL/GenBank/DDBJ whole genome shotgun (WGS) entry which is preliminary data.</text>
</comment>
<name>A0A4S4LVI7_9APHY</name>
<evidence type="ECO:0000313" key="1">
    <source>
        <dbReference type="EMBL" id="THH16566.1"/>
    </source>
</evidence>
<sequence>MAVAKGDYEQLAEDWADPINRLLMRPLGQKYRDIQDQISDILALHKARTRPVEERILLVEAAIRDKVYEREFGILTFKSFMAFLEPQSREES</sequence>
<dbReference type="EMBL" id="SGPM01000723">
    <property type="protein sequence ID" value="THH16566.1"/>
    <property type="molecule type" value="Genomic_DNA"/>
</dbReference>
<evidence type="ECO:0000313" key="2">
    <source>
        <dbReference type="Proteomes" id="UP000308730"/>
    </source>
</evidence>
<keyword evidence="2" id="KW-1185">Reference proteome</keyword>
<dbReference type="AlphaFoldDB" id="A0A4S4LVI7"/>
<accession>A0A4S4LVI7</accession>
<reference evidence="1 2" key="1">
    <citation type="submission" date="2019-02" db="EMBL/GenBank/DDBJ databases">
        <title>Genome sequencing of the rare red list fungi Antrodiella citrinella (Flaviporus citrinellus).</title>
        <authorList>
            <person name="Buettner E."/>
            <person name="Kellner H."/>
        </authorList>
    </citation>
    <scope>NUCLEOTIDE SEQUENCE [LARGE SCALE GENOMIC DNA]</scope>
    <source>
        <strain evidence="1 2">DSM 108506</strain>
    </source>
</reference>
<dbReference type="Proteomes" id="UP000308730">
    <property type="component" value="Unassembled WGS sequence"/>
</dbReference>
<gene>
    <name evidence="1" type="ORF">EUX98_g9285</name>
</gene>
<organism evidence="1 2">
    <name type="scientific">Antrodiella citrinella</name>
    <dbReference type="NCBI Taxonomy" id="2447956"/>
    <lineage>
        <taxon>Eukaryota</taxon>
        <taxon>Fungi</taxon>
        <taxon>Dikarya</taxon>
        <taxon>Basidiomycota</taxon>
        <taxon>Agaricomycotina</taxon>
        <taxon>Agaricomycetes</taxon>
        <taxon>Polyporales</taxon>
        <taxon>Steccherinaceae</taxon>
        <taxon>Antrodiella</taxon>
    </lineage>
</organism>